<dbReference type="SUPFAM" id="SSF50370">
    <property type="entry name" value="Ricin B-like lectins"/>
    <property type="match status" value="1"/>
</dbReference>
<dbReference type="CDD" id="cd00161">
    <property type="entry name" value="beta-trefoil_Ricin-like"/>
    <property type="match status" value="1"/>
</dbReference>
<protein>
    <submittedName>
        <fullName evidence="1">Uncharacterized protein</fullName>
    </submittedName>
</protein>
<dbReference type="Pfam" id="PF11927">
    <property type="entry name" value="HODM_asu-like"/>
    <property type="match status" value="1"/>
</dbReference>
<dbReference type="InterPro" id="IPR035992">
    <property type="entry name" value="Ricin_B-like_lectins"/>
</dbReference>
<evidence type="ECO:0000313" key="1">
    <source>
        <dbReference type="EMBL" id="QRW20177.1"/>
    </source>
</evidence>
<name>A0A8H8NY50_9AGAM</name>
<dbReference type="Gene3D" id="2.80.10.50">
    <property type="match status" value="1"/>
</dbReference>
<reference evidence="1" key="1">
    <citation type="submission" date="2020-05" db="EMBL/GenBank/DDBJ databases">
        <title>Evolutionary and genomic comparisons of hybrid uninucleate and nonhybrid Rhizoctonia fungi.</title>
        <authorList>
            <person name="Li C."/>
            <person name="Chen X."/>
        </authorList>
    </citation>
    <scope>NUCLEOTIDE SEQUENCE</scope>
    <source>
        <strain evidence="1">AG-1 IA</strain>
    </source>
</reference>
<dbReference type="GeneID" id="67031431"/>
<dbReference type="KEGG" id="rsx:RhiXN_09152"/>
<gene>
    <name evidence="1" type="ORF">RhiXN_09152</name>
</gene>
<dbReference type="InterPro" id="IPR021848">
    <property type="entry name" value="HODM_asu-like"/>
</dbReference>
<evidence type="ECO:0000313" key="2">
    <source>
        <dbReference type="Proteomes" id="UP000650533"/>
    </source>
</evidence>
<dbReference type="RefSeq" id="XP_043180414.1">
    <property type="nucleotide sequence ID" value="XM_043328968.1"/>
</dbReference>
<organism evidence="1 2">
    <name type="scientific">Rhizoctonia solani</name>
    <dbReference type="NCBI Taxonomy" id="456999"/>
    <lineage>
        <taxon>Eukaryota</taxon>
        <taxon>Fungi</taxon>
        <taxon>Dikarya</taxon>
        <taxon>Basidiomycota</taxon>
        <taxon>Agaricomycotina</taxon>
        <taxon>Agaricomycetes</taxon>
        <taxon>Cantharellales</taxon>
        <taxon>Ceratobasidiaceae</taxon>
        <taxon>Rhizoctonia</taxon>
    </lineage>
</organism>
<sequence>MTISPGTYIICDTDSDKVIDYYSGSSRIGTWDCHYGENQRIKPYPGTSGYAIQNAMTSKYIPTKTDGSYMNGVGEDNCGIFTLERQFKGFYLIKLMGTSTHLNHPYTELDGPYFPVGFTDKAVPLGCFWELDKISDDVGSILKPRRNISAHVLSPSQPTTPPSQGLGPYIDEAHLYTDMLFNMPRQPFTRVQRIAALDWARKLGAINVPTIESFDECERRLEAALGSNNNLGRHRATSAPFPLPDPLPDFSLENARTRDYIYVNKTLRYPYYQTMAHQPLSPNNWIELSASYEWYLAEKKRVIEEQGKKVIDSLPENDAACGELLELVVEFMTTRYPTLFDRLTETMQDGKELDGVYSHVTKERYQWVKSCPPEGVEGLKIISRLTENDFSMAREREDGHIYFVGGLVAFPGSYLLSEKIGKSMHDVHVPVPHFNQKLLVSVERALKRMDPSAPFERSSWEIVDDNNLFTHNIAQLPEGGKCTVDPGDMYLRVDRQVLRKLPRSGVIAFTAHPIIKRMRDIKQDSPLVPALLAKILEESPKDLTDYKNAPIYYAELKPWLEEATKDQISRGLIKGDEKPQDFRHIPRPVDILVPPVAVP</sequence>
<dbReference type="AlphaFoldDB" id="A0A8H8NY50"/>
<accession>A0A8H8NY50</accession>
<dbReference type="Proteomes" id="UP000650533">
    <property type="component" value="Chromosome 5"/>
</dbReference>
<proteinExistence type="predicted"/>
<dbReference type="EMBL" id="CP059662">
    <property type="protein sequence ID" value="QRW20177.1"/>
    <property type="molecule type" value="Genomic_DNA"/>
</dbReference>